<comment type="function">
    <text evidence="12">Structural component of the gap junctions.</text>
</comment>
<evidence type="ECO:0000256" key="11">
    <source>
        <dbReference type="ARBA" id="ARBA00023303"/>
    </source>
</evidence>
<evidence type="ECO:0000256" key="6">
    <source>
        <dbReference type="ARBA" id="ARBA00022868"/>
    </source>
</evidence>
<dbReference type="PANTHER" id="PTHR11893:SF32">
    <property type="entry name" value="INNEXIN"/>
    <property type="match status" value="1"/>
</dbReference>
<comment type="subcellular location">
    <subcellularLocation>
        <location evidence="1">Cell junction</location>
        <location evidence="1">Gap junction</location>
    </subcellularLocation>
    <subcellularLocation>
        <location evidence="2 12">Cell membrane</location>
        <topology evidence="2 12">Multi-pass membrane protein</topology>
    </subcellularLocation>
</comment>
<evidence type="ECO:0000256" key="4">
    <source>
        <dbReference type="ARBA" id="ARBA00022475"/>
    </source>
</evidence>
<feature type="transmembrane region" description="Helical" evidence="12">
    <location>
        <begin position="81"/>
        <end position="100"/>
    </location>
</feature>
<evidence type="ECO:0000256" key="3">
    <source>
        <dbReference type="ARBA" id="ARBA00022448"/>
    </source>
</evidence>
<dbReference type="WBParaSite" id="ACOC_0000574401-mRNA-1">
    <property type="protein sequence ID" value="ACOC_0000574401-mRNA-1"/>
    <property type="gene ID" value="ACOC_0000574401"/>
</dbReference>
<keyword evidence="6" id="KW-0303">Gap junction</keyword>
<reference evidence="14" key="1">
    <citation type="submission" date="2016-04" db="UniProtKB">
        <authorList>
            <consortium name="WormBaseParasite"/>
        </authorList>
    </citation>
    <scope>IDENTIFICATION</scope>
</reference>
<dbReference type="AlphaFoldDB" id="A0A158PGW3"/>
<dbReference type="Pfam" id="PF00876">
    <property type="entry name" value="Innexin"/>
    <property type="match status" value="1"/>
</dbReference>
<dbReference type="PROSITE" id="PS51013">
    <property type="entry name" value="PANNEXIN"/>
    <property type="match status" value="1"/>
</dbReference>
<evidence type="ECO:0000256" key="9">
    <source>
        <dbReference type="ARBA" id="ARBA00023065"/>
    </source>
</evidence>
<feature type="region of interest" description="Disordered" evidence="13">
    <location>
        <begin position="1"/>
        <end position="20"/>
    </location>
</feature>
<evidence type="ECO:0000256" key="13">
    <source>
        <dbReference type="SAM" id="MobiDB-lite"/>
    </source>
</evidence>
<comment type="similarity">
    <text evidence="12">Belongs to the pannexin family.</text>
</comment>
<evidence type="ECO:0000256" key="5">
    <source>
        <dbReference type="ARBA" id="ARBA00022692"/>
    </source>
</evidence>
<keyword evidence="7" id="KW-0965">Cell junction</keyword>
<evidence type="ECO:0000313" key="14">
    <source>
        <dbReference type="WBParaSite" id="ACOC_0000574401-mRNA-1"/>
    </source>
</evidence>
<proteinExistence type="inferred from homology"/>
<dbReference type="PANTHER" id="PTHR11893">
    <property type="entry name" value="INNEXIN"/>
    <property type="match status" value="1"/>
</dbReference>
<evidence type="ECO:0000256" key="2">
    <source>
        <dbReference type="ARBA" id="ARBA00004651"/>
    </source>
</evidence>
<dbReference type="InterPro" id="IPR000990">
    <property type="entry name" value="Innexin"/>
</dbReference>
<accession>A0A158PGW3</accession>
<gene>
    <name evidence="12" type="primary">inx</name>
</gene>
<protein>
    <recommendedName>
        <fullName evidence="12">Innexin</fullName>
    </recommendedName>
</protein>
<dbReference type="GO" id="GO:0034220">
    <property type="term" value="P:monoatomic ion transmembrane transport"/>
    <property type="evidence" value="ECO:0007669"/>
    <property type="project" value="UniProtKB-KW"/>
</dbReference>
<dbReference type="GO" id="GO:0005886">
    <property type="term" value="C:plasma membrane"/>
    <property type="evidence" value="ECO:0007669"/>
    <property type="project" value="UniProtKB-SubCell"/>
</dbReference>
<dbReference type="GO" id="GO:0005243">
    <property type="term" value="F:gap junction channel activity"/>
    <property type="evidence" value="ECO:0007669"/>
    <property type="project" value="TreeGrafter"/>
</dbReference>
<dbReference type="OMA" id="RDYCLIE"/>
<keyword evidence="3 12" id="KW-0813">Transport</keyword>
<name>A0A158PGW3_ANGCS</name>
<evidence type="ECO:0000256" key="12">
    <source>
        <dbReference type="RuleBase" id="RU010713"/>
    </source>
</evidence>
<sequence>LRKAKSPKRQPSINNIKNNDNDNEDLYQPLVRIFLIIPLLGWVEYTRDYCLIENTYYVPMNDPNLPHITHREQQELPYYQWVQFVLVLLAFCFYLPHIYWRSINWWSGIQLRAIVKACCELPKENVMKREAAIEKIASHVYRTTQLKNFSPFCLVVKRGWLSNNYIIMKLMFIVNIALQIVILHIFLGFNWGDLFNLKLGFNTDWKSTGLFPRSTMCDFEVRNKGNLQRYSVQCVLSLNMFNEKIFLVLLYWLIFLFIKFDKFEESVDGDLIVILRLISSNAGANVCSDVTKSLFEKVSQICTESPPNDA</sequence>
<evidence type="ECO:0000256" key="1">
    <source>
        <dbReference type="ARBA" id="ARBA00004610"/>
    </source>
</evidence>
<keyword evidence="8 12" id="KW-1133">Transmembrane helix</keyword>
<evidence type="ECO:0000256" key="8">
    <source>
        <dbReference type="ARBA" id="ARBA00022989"/>
    </source>
</evidence>
<keyword evidence="4" id="KW-1003">Cell membrane</keyword>
<evidence type="ECO:0000256" key="10">
    <source>
        <dbReference type="ARBA" id="ARBA00023136"/>
    </source>
</evidence>
<keyword evidence="9 12" id="KW-0406">Ion transport</keyword>
<dbReference type="GO" id="GO:0005921">
    <property type="term" value="C:gap junction"/>
    <property type="evidence" value="ECO:0007669"/>
    <property type="project" value="UniProtKB-SubCell"/>
</dbReference>
<dbReference type="PRINTS" id="PR01262">
    <property type="entry name" value="INNEXIN"/>
</dbReference>
<feature type="transmembrane region" description="Helical" evidence="12">
    <location>
        <begin position="166"/>
        <end position="189"/>
    </location>
</feature>
<keyword evidence="10 12" id="KW-0472">Membrane</keyword>
<keyword evidence="11 12" id="KW-0407">Ion channel</keyword>
<feature type="transmembrane region" description="Helical" evidence="12">
    <location>
        <begin position="245"/>
        <end position="261"/>
    </location>
</feature>
<organism evidence="14">
    <name type="scientific">Angiostrongylus costaricensis</name>
    <name type="common">Nematode worm</name>
    <dbReference type="NCBI Taxonomy" id="334426"/>
    <lineage>
        <taxon>Eukaryota</taxon>
        <taxon>Metazoa</taxon>
        <taxon>Ecdysozoa</taxon>
        <taxon>Nematoda</taxon>
        <taxon>Chromadorea</taxon>
        <taxon>Rhabditida</taxon>
        <taxon>Rhabditina</taxon>
        <taxon>Rhabditomorpha</taxon>
        <taxon>Strongyloidea</taxon>
        <taxon>Metastrongylidae</taxon>
        <taxon>Angiostrongylus</taxon>
    </lineage>
</organism>
<comment type="caution">
    <text evidence="12">Lacks conserved residue(s) required for the propagation of feature annotation.</text>
</comment>
<evidence type="ECO:0000256" key="7">
    <source>
        <dbReference type="ARBA" id="ARBA00022949"/>
    </source>
</evidence>
<keyword evidence="5 12" id="KW-0812">Transmembrane</keyword>